<dbReference type="CDD" id="cd01948">
    <property type="entry name" value="EAL"/>
    <property type="match status" value="1"/>
</dbReference>
<keyword evidence="4" id="KW-1185">Reference proteome</keyword>
<dbReference type="SMART" id="SM00052">
    <property type="entry name" value="EAL"/>
    <property type="match status" value="1"/>
</dbReference>
<name>A0ABV1JAL9_9ACTN</name>
<proteinExistence type="predicted"/>
<dbReference type="InterPro" id="IPR001633">
    <property type="entry name" value="EAL_dom"/>
</dbReference>
<dbReference type="Pfam" id="PF00990">
    <property type="entry name" value="GGDEF"/>
    <property type="match status" value="1"/>
</dbReference>
<dbReference type="SUPFAM" id="SSF141868">
    <property type="entry name" value="EAL domain-like"/>
    <property type="match status" value="1"/>
</dbReference>
<dbReference type="CDD" id="cd12912">
    <property type="entry name" value="PDC2_MCP_like"/>
    <property type="match status" value="1"/>
</dbReference>
<evidence type="ECO:0000259" key="2">
    <source>
        <dbReference type="PROSITE" id="PS50887"/>
    </source>
</evidence>
<reference evidence="3 4" key="1">
    <citation type="submission" date="2024-04" db="EMBL/GenBank/DDBJ databases">
        <title>Human intestinal bacterial collection.</title>
        <authorList>
            <person name="Pauvert C."/>
            <person name="Hitch T.C.A."/>
            <person name="Clavel T."/>
        </authorList>
    </citation>
    <scope>NUCLEOTIDE SEQUENCE [LARGE SCALE GENOMIC DNA]</scope>
    <source>
        <strain evidence="3 4">CLA-KB-H42</strain>
    </source>
</reference>
<sequence>MKLRASVTVTTVFVTLCIVAGLLAFAAFVHDSLWEKSVTDILEVTTQGQNALDTYFEKDLDTLDLFADELAAQSSSDAEIVDEKIALFDGNDSESTYLCVDLETGEVRRTSSGDHAVTITEEQFAEIEQHAERGVQDPFLDEATGVKSIGVYEKFTFADGVPGLVRKSKPLQEVADRYSLSFFANQGFSYVVNAGGGDIVIRSAHRNSNRTITSIYDIVGEEGNDPEVIQSFRSALEQGKSGVALFTYLGEDYVFCYAPLDSTDGWDLVSVIPNNVVMEQANTILEATFALCAAVLVGSVIVLAMYWRTSSTHRREIERMAYFDKLTGLYSSSKFELEGNAQLNAWRERSRRFVASADATGHRAAGGFAVAYLNIADFKLINDVDGYRRGDEVLCEVAAILKDVCGGDGFASRTAADHFIMFCSCGKPADMVARCREIVKRAEDIIAAGRPLSLHVGVCCSEDSPDAAVNELTDRARMAKTEGRQTGENVCMFNASMRDAMLRKADIEAAMEAALAAGEFFPMIQPKFSTDGTCVLGGEALVRWSRPGEGVVGPIEFIPLFEQNGFVLELDEYVFRAVCRDLKTWIDKGKPVVPISINVSRLHLYQADFVARYIGIKDEYGIPDGIVELEFTESMVLEDMDSAIDVIDRLRAAGFGCSIDDFGSGESSLNALKDLPADVLKLDRAFLFDRTASDKGKVVVKTIIDMAQKLEMKTVMEGVETSEQLSFIQTTSCDMVQGFVFSKPLAVEEFYRLLDDGR</sequence>
<gene>
    <name evidence="3" type="ORF">AAA083_03935</name>
</gene>
<dbReference type="CDD" id="cd01949">
    <property type="entry name" value="GGDEF"/>
    <property type="match status" value="1"/>
</dbReference>
<comment type="caution">
    <text evidence="3">The sequence shown here is derived from an EMBL/GenBank/DDBJ whole genome shotgun (WGS) entry which is preliminary data.</text>
</comment>
<dbReference type="Proteomes" id="UP001487305">
    <property type="component" value="Unassembled WGS sequence"/>
</dbReference>
<evidence type="ECO:0000313" key="4">
    <source>
        <dbReference type="Proteomes" id="UP001487305"/>
    </source>
</evidence>
<feature type="domain" description="EAL" evidence="1">
    <location>
        <begin position="504"/>
        <end position="758"/>
    </location>
</feature>
<dbReference type="InterPro" id="IPR050706">
    <property type="entry name" value="Cyclic-di-GMP_PDE-like"/>
</dbReference>
<dbReference type="Gene3D" id="3.20.20.450">
    <property type="entry name" value="EAL domain"/>
    <property type="match status" value="1"/>
</dbReference>
<dbReference type="EMBL" id="JBBNOP010000002">
    <property type="protein sequence ID" value="MEQ3362125.1"/>
    <property type="molecule type" value="Genomic_DNA"/>
</dbReference>
<dbReference type="PROSITE" id="PS50883">
    <property type="entry name" value="EAL"/>
    <property type="match status" value="1"/>
</dbReference>
<dbReference type="InterPro" id="IPR043128">
    <property type="entry name" value="Rev_trsase/Diguanyl_cyclase"/>
</dbReference>
<feature type="domain" description="GGDEF" evidence="2">
    <location>
        <begin position="366"/>
        <end position="495"/>
    </location>
</feature>
<evidence type="ECO:0000313" key="3">
    <source>
        <dbReference type="EMBL" id="MEQ3362125.1"/>
    </source>
</evidence>
<protein>
    <submittedName>
        <fullName evidence="3">EAL domain-containing protein</fullName>
    </submittedName>
</protein>
<accession>A0ABV1JAL9</accession>
<dbReference type="Gene3D" id="3.30.70.270">
    <property type="match status" value="1"/>
</dbReference>
<dbReference type="SUPFAM" id="SSF55073">
    <property type="entry name" value="Nucleotide cyclase"/>
    <property type="match status" value="1"/>
</dbReference>
<dbReference type="Gene3D" id="3.30.450.20">
    <property type="entry name" value="PAS domain"/>
    <property type="match status" value="1"/>
</dbReference>
<dbReference type="PANTHER" id="PTHR33121">
    <property type="entry name" value="CYCLIC DI-GMP PHOSPHODIESTERASE PDEF"/>
    <property type="match status" value="1"/>
</dbReference>
<dbReference type="RefSeq" id="WP_102373667.1">
    <property type="nucleotide sequence ID" value="NZ_JBBNOP010000002.1"/>
</dbReference>
<dbReference type="SMART" id="SM00267">
    <property type="entry name" value="GGDEF"/>
    <property type="match status" value="1"/>
</dbReference>
<organism evidence="3 4">
    <name type="scientific">Raoultibacter massiliensis</name>
    <dbReference type="NCBI Taxonomy" id="1852371"/>
    <lineage>
        <taxon>Bacteria</taxon>
        <taxon>Bacillati</taxon>
        <taxon>Actinomycetota</taxon>
        <taxon>Coriobacteriia</taxon>
        <taxon>Eggerthellales</taxon>
        <taxon>Eggerthellaceae</taxon>
        <taxon>Raoultibacter</taxon>
    </lineage>
</organism>
<dbReference type="InterPro" id="IPR035919">
    <property type="entry name" value="EAL_sf"/>
</dbReference>
<evidence type="ECO:0000259" key="1">
    <source>
        <dbReference type="PROSITE" id="PS50883"/>
    </source>
</evidence>
<dbReference type="InterPro" id="IPR000160">
    <property type="entry name" value="GGDEF_dom"/>
</dbReference>
<dbReference type="InterPro" id="IPR029787">
    <property type="entry name" value="Nucleotide_cyclase"/>
</dbReference>
<dbReference type="Pfam" id="PF00563">
    <property type="entry name" value="EAL"/>
    <property type="match status" value="1"/>
</dbReference>
<dbReference type="PROSITE" id="PS50887">
    <property type="entry name" value="GGDEF"/>
    <property type="match status" value="1"/>
</dbReference>
<dbReference type="PANTHER" id="PTHR33121:SF70">
    <property type="entry name" value="SIGNALING PROTEIN YKOW"/>
    <property type="match status" value="1"/>
</dbReference>